<gene>
    <name evidence="3" type="ORF">S06H3_54411</name>
</gene>
<dbReference type="InterPro" id="IPR036259">
    <property type="entry name" value="MFS_trans_sf"/>
</dbReference>
<feature type="non-terminal residue" evidence="3">
    <location>
        <position position="1"/>
    </location>
</feature>
<evidence type="ECO:0000256" key="1">
    <source>
        <dbReference type="SAM" id="Phobius"/>
    </source>
</evidence>
<reference evidence="3" key="1">
    <citation type="journal article" date="2014" name="Front. Microbiol.">
        <title>High frequency of phylogenetically diverse reductive dehalogenase-homologous genes in deep subseafloor sedimentary metagenomes.</title>
        <authorList>
            <person name="Kawai M."/>
            <person name="Futagami T."/>
            <person name="Toyoda A."/>
            <person name="Takaki Y."/>
            <person name="Nishi S."/>
            <person name="Hori S."/>
            <person name="Arai W."/>
            <person name="Tsubouchi T."/>
            <person name="Morono Y."/>
            <person name="Uchiyama I."/>
            <person name="Ito T."/>
            <person name="Fujiyama A."/>
            <person name="Inagaki F."/>
            <person name="Takami H."/>
        </authorList>
    </citation>
    <scope>NUCLEOTIDE SEQUENCE</scope>
    <source>
        <strain evidence="3">Expedition CK06-06</strain>
    </source>
</reference>
<dbReference type="EMBL" id="BARV01034792">
    <property type="protein sequence ID" value="GAI50648.1"/>
    <property type="molecule type" value="Genomic_DNA"/>
</dbReference>
<evidence type="ECO:0000313" key="3">
    <source>
        <dbReference type="EMBL" id="GAI50648.1"/>
    </source>
</evidence>
<protein>
    <recommendedName>
        <fullName evidence="2">Major facilitator superfamily (MFS) profile domain-containing protein</fullName>
    </recommendedName>
</protein>
<comment type="caution">
    <text evidence="3">The sequence shown here is derived from an EMBL/GenBank/DDBJ whole genome shotgun (WGS) entry which is preliminary data.</text>
</comment>
<dbReference type="GO" id="GO:0022857">
    <property type="term" value="F:transmembrane transporter activity"/>
    <property type="evidence" value="ECO:0007669"/>
    <property type="project" value="InterPro"/>
</dbReference>
<feature type="transmembrane region" description="Helical" evidence="1">
    <location>
        <begin position="31"/>
        <end position="53"/>
    </location>
</feature>
<proteinExistence type="predicted"/>
<dbReference type="PROSITE" id="PS50850">
    <property type="entry name" value="MFS"/>
    <property type="match status" value="1"/>
</dbReference>
<feature type="transmembrane region" description="Helical" evidence="1">
    <location>
        <begin position="59"/>
        <end position="78"/>
    </location>
</feature>
<keyword evidence="1" id="KW-1133">Transmembrane helix</keyword>
<dbReference type="InterPro" id="IPR020846">
    <property type="entry name" value="MFS_dom"/>
</dbReference>
<name>X1P470_9ZZZZ</name>
<keyword evidence="1" id="KW-0812">Transmembrane</keyword>
<dbReference type="SUPFAM" id="SSF103473">
    <property type="entry name" value="MFS general substrate transporter"/>
    <property type="match status" value="1"/>
</dbReference>
<dbReference type="Gene3D" id="1.20.1250.20">
    <property type="entry name" value="MFS general substrate transporter like domains"/>
    <property type="match status" value="1"/>
</dbReference>
<evidence type="ECO:0000259" key="2">
    <source>
        <dbReference type="PROSITE" id="PS50850"/>
    </source>
</evidence>
<dbReference type="AlphaFoldDB" id="X1P470"/>
<feature type="domain" description="Major facilitator superfamily (MFS) profile" evidence="2">
    <location>
        <begin position="1"/>
        <end position="84"/>
    </location>
</feature>
<keyword evidence="1" id="KW-0472">Membrane</keyword>
<sequence length="84" mass="8414">AGVAMTASNASANAIVQGLAPEHLRGQSVSLFMLAMRGGVAMGSLLLGAGVHLLGVREALVLSGLLAMVAHLAIRRGWLTAPAA</sequence>
<organism evidence="3">
    <name type="scientific">marine sediment metagenome</name>
    <dbReference type="NCBI Taxonomy" id="412755"/>
    <lineage>
        <taxon>unclassified sequences</taxon>
        <taxon>metagenomes</taxon>
        <taxon>ecological metagenomes</taxon>
    </lineage>
</organism>
<accession>X1P470</accession>